<feature type="domain" description="HTH asnC-type" evidence="4">
    <location>
        <begin position="1"/>
        <end position="62"/>
    </location>
</feature>
<comment type="caution">
    <text evidence="5">The sequence shown here is derived from an EMBL/GenBank/DDBJ whole genome shotgun (WGS) entry which is preliminary data.</text>
</comment>
<dbReference type="SUPFAM" id="SSF46785">
    <property type="entry name" value="Winged helix' DNA-binding domain"/>
    <property type="match status" value="1"/>
</dbReference>
<dbReference type="InterPro" id="IPR000485">
    <property type="entry name" value="AsnC-type_HTH_dom"/>
</dbReference>
<dbReference type="Pfam" id="PF13404">
    <property type="entry name" value="HTH_AsnC-type"/>
    <property type="match status" value="1"/>
</dbReference>
<dbReference type="Gene3D" id="3.30.70.920">
    <property type="match status" value="1"/>
</dbReference>
<sequence>MDELDAAILAVLQHDARTSNRDVANAIGVSPTTALDRTRALRDAGVIRGASLDLDLAAIGRPVQALVAVRIRPPSRSVIEAFRDWVSGLPETLGVFVTTGEADFIVHVAVADNDALYAFVIDRLTSREEIADVKTSVVFEHLRRSVVEPHPDAVVPVRRRG</sequence>
<keyword evidence="2" id="KW-0238">DNA-binding</keyword>
<dbReference type="PRINTS" id="PR00033">
    <property type="entry name" value="HTHASNC"/>
</dbReference>
<dbReference type="SUPFAM" id="SSF54909">
    <property type="entry name" value="Dimeric alpha+beta barrel"/>
    <property type="match status" value="1"/>
</dbReference>
<organism evidence="5 6">
    <name type="scientific">Labedella endophytica</name>
    <dbReference type="NCBI Taxonomy" id="1523160"/>
    <lineage>
        <taxon>Bacteria</taxon>
        <taxon>Bacillati</taxon>
        <taxon>Actinomycetota</taxon>
        <taxon>Actinomycetes</taxon>
        <taxon>Micrococcales</taxon>
        <taxon>Microbacteriaceae</taxon>
        <taxon>Labedella</taxon>
    </lineage>
</organism>
<dbReference type="Proteomes" id="UP000274909">
    <property type="component" value="Unassembled WGS sequence"/>
</dbReference>
<dbReference type="PANTHER" id="PTHR30154">
    <property type="entry name" value="LEUCINE-RESPONSIVE REGULATORY PROTEIN"/>
    <property type="match status" value="1"/>
</dbReference>
<dbReference type="Gene3D" id="1.10.10.10">
    <property type="entry name" value="Winged helix-like DNA-binding domain superfamily/Winged helix DNA-binding domain"/>
    <property type="match status" value="1"/>
</dbReference>
<dbReference type="OrthoDB" id="4411089at2"/>
<dbReference type="InterPro" id="IPR036388">
    <property type="entry name" value="WH-like_DNA-bd_sf"/>
</dbReference>
<dbReference type="InterPro" id="IPR019888">
    <property type="entry name" value="Tscrpt_reg_AsnC-like"/>
</dbReference>
<gene>
    <name evidence="5" type="ORF">ELQ94_05335</name>
</gene>
<dbReference type="GO" id="GO:0043565">
    <property type="term" value="F:sequence-specific DNA binding"/>
    <property type="evidence" value="ECO:0007669"/>
    <property type="project" value="InterPro"/>
</dbReference>
<keyword evidence="1" id="KW-0805">Transcription regulation</keyword>
<evidence type="ECO:0000256" key="3">
    <source>
        <dbReference type="ARBA" id="ARBA00023163"/>
    </source>
</evidence>
<evidence type="ECO:0000259" key="4">
    <source>
        <dbReference type="PROSITE" id="PS50956"/>
    </source>
</evidence>
<dbReference type="PROSITE" id="PS00519">
    <property type="entry name" value="HTH_ASNC_1"/>
    <property type="match status" value="1"/>
</dbReference>
<keyword evidence="3" id="KW-0804">Transcription</keyword>
<evidence type="ECO:0000313" key="6">
    <source>
        <dbReference type="Proteomes" id="UP000274909"/>
    </source>
</evidence>
<dbReference type="AlphaFoldDB" id="A0A3S0VC24"/>
<dbReference type="InterPro" id="IPR019885">
    <property type="entry name" value="Tscrpt_reg_HTH_AsnC-type_CS"/>
</dbReference>
<dbReference type="EMBL" id="RZGZ01000002">
    <property type="protein sequence ID" value="RUR01997.1"/>
    <property type="molecule type" value="Genomic_DNA"/>
</dbReference>
<protein>
    <submittedName>
        <fullName evidence="5">Lrp/AsnC family transcriptional regulator</fullName>
    </submittedName>
</protein>
<dbReference type="SMART" id="SM00344">
    <property type="entry name" value="HTH_ASNC"/>
    <property type="match status" value="1"/>
</dbReference>
<reference evidence="5 6" key="1">
    <citation type="submission" date="2018-12" db="EMBL/GenBank/DDBJ databases">
        <authorList>
            <person name="Li F."/>
        </authorList>
    </citation>
    <scope>NUCLEOTIDE SEQUENCE [LARGE SCALE GENOMIC DNA]</scope>
    <source>
        <strain evidence="5 6">EGI 6500705</strain>
    </source>
</reference>
<dbReference type="InterPro" id="IPR011008">
    <property type="entry name" value="Dimeric_a/b-barrel"/>
</dbReference>
<dbReference type="PROSITE" id="PS50956">
    <property type="entry name" value="HTH_ASNC_2"/>
    <property type="match status" value="1"/>
</dbReference>
<proteinExistence type="predicted"/>
<accession>A0A3S0VC24</accession>
<dbReference type="GO" id="GO:0043200">
    <property type="term" value="P:response to amino acid"/>
    <property type="evidence" value="ECO:0007669"/>
    <property type="project" value="TreeGrafter"/>
</dbReference>
<dbReference type="InterPro" id="IPR036390">
    <property type="entry name" value="WH_DNA-bd_sf"/>
</dbReference>
<dbReference type="Pfam" id="PF01037">
    <property type="entry name" value="AsnC_trans_reg"/>
    <property type="match status" value="1"/>
</dbReference>
<dbReference type="InterPro" id="IPR019887">
    <property type="entry name" value="Tscrpt_reg_AsnC/Lrp_C"/>
</dbReference>
<evidence type="ECO:0000256" key="2">
    <source>
        <dbReference type="ARBA" id="ARBA00023125"/>
    </source>
</evidence>
<evidence type="ECO:0000256" key="1">
    <source>
        <dbReference type="ARBA" id="ARBA00023015"/>
    </source>
</evidence>
<dbReference type="GO" id="GO:0005829">
    <property type="term" value="C:cytosol"/>
    <property type="evidence" value="ECO:0007669"/>
    <property type="project" value="TreeGrafter"/>
</dbReference>
<evidence type="ECO:0000313" key="5">
    <source>
        <dbReference type="EMBL" id="RUR01997.1"/>
    </source>
</evidence>
<keyword evidence="6" id="KW-1185">Reference proteome</keyword>
<dbReference type="PANTHER" id="PTHR30154:SF54">
    <property type="entry name" value="POSSIBLE TRANSCRIPTIONAL REGULATORY PROTEIN (PROBABLY LRP_ASNC-FAMILY)"/>
    <property type="match status" value="1"/>
</dbReference>
<name>A0A3S0VC24_9MICO</name>